<feature type="transmembrane region" description="Helical" evidence="1">
    <location>
        <begin position="278"/>
        <end position="298"/>
    </location>
</feature>
<evidence type="ECO:0000313" key="2">
    <source>
        <dbReference type="EMBL" id="ACV11249.1"/>
    </source>
</evidence>
<feature type="transmembrane region" description="Helical" evidence="1">
    <location>
        <begin position="217"/>
        <end position="241"/>
    </location>
</feature>
<protein>
    <recommendedName>
        <fullName evidence="4">Glycosyltransferase RgtA/B/C/D-like domain-containing protein</fullName>
    </recommendedName>
</protein>
<keyword evidence="1" id="KW-1133">Transmembrane helix</keyword>
<feature type="transmembrane region" description="Helical" evidence="1">
    <location>
        <begin position="253"/>
        <end position="271"/>
    </location>
</feature>
<gene>
    <name evidence="2" type="ordered locus">Huta_1066</name>
</gene>
<dbReference type="EMBL" id="CP001687">
    <property type="protein sequence ID" value="ACV11249.1"/>
    <property type="molecule type" value="Genomic_DNA"/>
</dbReference>
<evidence type="ECO:0000313" key="3">
    <source>
        <dbReference type="Proteomes" id="UP000002071"/>
    </source>
</evidence>
<dbReference type="GeneID" id="8383340"/>
<keyword evidence="1" id="KW-0812">Transmembrane</keyword>
<feature type="transmembrane region" description="Helical" evidence="1">
    <location>
        <begin position="343"/>
        <end position="362"/>
    </location>
</feature>
<dbReference type="AlphaFoldDB" id="C7NM41"/>
<accession>C7NM41</accession>
<dbReference type="OrthoDB" id="137309at2157"/>
<dbReference type="Proteomes" id="UP000002071">
    <property type="component" value="Chromosome"/>
</dbReference>
<dbReference type="STRING" id="519442.Huta_1066"/>
<feature type="transmembrane region" description="Helical" evidence="1">
    <location>
        <begin position="318"/>
        <end position="336"/>
    </location>
</feature>
<feature type="transmembrane region" description="Helical" evidence="1">
    <location>
        <begin position="189"/>
        <end position="205"/>
    </location>
</feature>
<dbReference type="KEGG" id="hut:Huta_1066"/>
<sequence>MRARRVAILFSILTVWVVTALVIGLKLSPIDGYKLSPYSFWLLPLLGFGLIASSIATIFAPKSPARWLLPAFPLVIVALPILRGYFYFGEGDPLYHLGAVRQLVEGSLPAEAEFYPALHYLATITLEVTGLEARQSLLLVMVVAFALWILAVPLLARAVTGTKLYLGVIAAAALLPITPISTFPRPHPATAAIFLTPVILLPAFLPKISRKQRSVVYVTLFLAAILYHPFVALVTVGMMFVWTNWGIGDSPSALRPALLVGSIIAVLAWLLHFSQFQGALVSSIIGILQGSVGADTASRVGSLQILGLSLVEYVARVGGKYLIFGTLSIIAVIASLRRRNWKLVIFTLGSVPAILGVILFFSTGSIGLWTRIFGLFMLIGTILAAVGASEVGELFGSENSRIRHTVSALVLVLAVGLALPTILPAPYTLQANDQVMESTYSGYHTSFEYGDDSTPWYEIRSPVRRYHSAIYGPDQTTGMELASGQGRYSRVPDHFNNRSLDEIEAGYLATTSADYERDVNLFDGFRYNETDFEYLSSSPCVNKLIDTGGFSLYRIC</sequence>
<feature type="transmembrane region" description="Helical" evidence="1">
    <location>
        <begin position="136"/>
        <end position="156"/>
    </location>
</feature>
<name>C7NM41_HALUD</name>
<feature type="transmembrane region" description="Helical" evidence="1">
    <location>
        <begin position="40"/>
        <end position="60"/>
    </location>
</feature>
<keyword evidence="3" id="KW-1185">Reference proteome</keyword>
<feature type="transmembrane region" description="Helical" evidence="1">
    <location>
        <begin position="408"/>
        <end position="429"/>
    </location>
</feature>
<dbReference type="RefSeq" id="WP_015788825.1">
    <property type="nucleotide sequence ID" value="NC_013158.1"/>
</dbReference>
<keyword evidence="1" id="KW-0472">Membrane</keyword>
<dbReference type="HOGENOM" id="CLU_463552_0_0_2"/>
<reference evidence="2 3" key="1">
    <citation type="journal article" date="2009" name="Stand. Genomic Sci.">
        <title>Complete genome sequence of Halorhabdus utahensis type strain (AX-2).</title>
        <authorList>
            <person name="Anderson I."/>
            <person name="Tindall B.J."/>
            <person name="Pomrenke H."/>
            <person name="Goker M."/>
            <person name="Lapidus A."/>
            <person name="Nolan M."/>
            <person name="Copeland A."/>
            <person name="Glavina Del Rio T."/>
            <person name="Chen F."/>
            <person name="Tice H."/>
            <person name="Cheng J.F."/>
            <person name="Lucas S."/>
            <person name="Chertkov O."/>
            <person name="Bruce D."/>
            <person name="Brettin T."/>
            <person name="Detter J.C."/>
            <person name="Han C."/>
            <person name="Goodwin L."/>
            <person name="Land M."/>
            <person name="Hauser L."/>
            <person name="Chang Y.J."/>
            <person name="Jeffries C.D."/>
            <person name="Pitluck S."/>
            <person name="Pati A."/>
            <person name="Mavromatis K."/>
            <person name="Ivanova N."/>
            <person name="Ovchinnikova G."/>
            <person name="Chen A."/>
            <person name="Palaniappan K."/>
            <person name="Chain P."/>
            <person name="Rohde M."/>
            <person name="Bristow J."/>
            <person name="Eisen J.A."/>
            <person name="Markowitz V."/>
            <person name="Hugenholtz P."/>
            <person name="Kyrpides N.C."/>
            <person name="Klenk H.P."/>
        </authorList>
    </citation>
    <scope>NUCLEOTIDE SEQUENCE [LARGE SCALE GENOMIC DNA]</scope>
    <source>
        <strain evidence="3">DSM 12940 / JCM 11049 / AX-2</strain>
    </source>
</reference>
<feature type="transmembrane region" description="Helical" evidence="1">
    <location>
        <begin position="163"/>
        <end position="183"/>
    </location>
</feature>
<organism evidence="2 3">
    <name type="scientific">Halorhabdus utahensis (strain DSM 12940 / JCM 11049 / AX-2)</name>
    <dbReference type="NCBI Taxonomy" id="519442"/>
    <lineage>
        <taxon>Archaea</taxon>
        <taxon>Methanobacteriati</taxon>
        <taxon>Methanobacteriota</taxon>
        <taxon>Stenosarchaea group</taxon>
        <taxon>Halobacteria</taxon>
        <taxon>Halobacteriales</taxon>
        <taxon>Haloarculaceae</taxon>
        <taxon>Halorhabdus</taxon>
    </lineage>
</organism>
<feature type="transmembrane region" description="Helical" evidence="1">
    <location>
        <begin position="67"/>
        <end position="88"/>
    </location>
</feature>
<evidence type="ECO:0000256" key="1">
    <source>
        <dbReference type="SAM" id="Phobius"/>
    </source>
</evidence>
<proteinExistence type="predicted"/>
<dbReference type="eggNOG" id="arCOG03185">
    <property type="taxonomic scope" value="Archaea"/>
</dbReference>
<evidence type="ECO:0008006" key="4">
    <source>
        <dbReference type="Google" id="ProtNLM"/>
    </source>
</evidence>
<feature type="transmembrane region" description="Helical" evidence="1">
    <location>
        <begin position="368"/>
        <end position="388"/>
    </location>
</feature>